<gene>
    <name evidence="2" type="ORF">F3Y22_tig00000778pilonHSYRG00354</name>
</gene>
<feature type="region of interest" description="Disordered" evidence="1">
    <location>
        <begin position="469"/>
        <end position="505"/>
    </location>
</feature>
<dbReference type="InterPro" id="IPR039319">
    <property type="entry name" value="ELF3-like"/>
</dbReference>
<sequence>MMMKGGKYEASVMNPMFPRLHVNDTEKGGPKAPPRNKMALYEQLIIPSRRFNSGSQPMLPLSPNNTNILVPSTSSSYASLLAVFKDFLKSYDAVVSFKFTLMVERNMFLSLVNSHESSVLPDEKFGSCSTPGTEINYMKGSRDRKSAKTTEYCSLDPLEPSISLTSRNFLCDPSIKIKNSGTVKAPYSLLNRENKSITVDMLNGDVPNARLHLKENILMESGRCLENASMLKIELCSRQSHGLDNGSMTHEEKTRASIQLEGINRHNNVPDVSVADYTSAFDICPDDVVGIIGEKHFWVVRRAIAKVEYADENAFDELPCSSANDDTSKGLFIKWPKYGPYSGKASSTPRASDSGPSPWCVSPLRSLWLVPIMSPLEGLVYKPFTGPSPLTAGLFTPVYGSSDPLNLAVGSLEFPNMANRVAASQQHEIGILQTDPPKCPSNFPHYGQLEHMSQVTTVQSKANFTIAQPGSCNMSSQPSEALSYRATEPPPASSNETSSHRERVKVDALPLFPTKPIMPSSNHEERTPAIKVIPYSRTSATESAACIFRCIQEERKQHE</sequence>
<reference evidence="2" key="1">
    <citation type="submission" date="2019-09" db="EMBL/GenBank/DDBJ databases">
        <title>Draft genome information of white flower Hibiscus syriacus.</title>
        <authorList>
            <person name="Kim Y.-M."/>
        </authorList>
    </citation>
    <scope>NUCLEOTIDE SEQUENCE [LARGE SCALE GENOMIC DNA]</scope>
    <source>
        <strain evidence="2">YM2019G1</strain>
    </source>
</reference>
<evidence type="ECO:0000313" key="2">
    <source>
        <dbReference type="EMBL" id="KAE8734217.1"/>
    </source>
</evidence>
<evidence type="ECO:0000313" key="3">
    <source>
        <dbReference type="Proteomes" id="UP000436088"/>
    </source>
</evidence>
<dbReference type="EMBL" id="VEPZ02000074">
    <property type="protein sequence ID" value="KAE8734217.1"/>
    <property type="molecule type" value="Genomic_DNA"/>
</dbReference>
<dbReference type="PANTHER" id="PTHR34281">
    <property type="entry name" value="PROTEIN EARLY FLOWERING 3"/>
    <property type="match status" value="1"/>
</dbReference>
<dbReference type="AlphaFoldDB" id="A0A6A3D0J0"/>
<dbReference type="PANTHER" id="PTHR34281:SF7">
    <property type="entry name" value="PROTEIN EARLY FLOWERING 3"/>
    <property type="match status" value="1"/>
</dbReference>
<dbReference type="Proteomes" id="UP000436088">
    <property type="component" value="Unassembled WGS sequence"/>
</dbReference>
<name>A0A6A3D0J0_HIBSY</name>
<comment type="caution">
    <text evidence="2">The sequence shown here is derived from an EMBL/GenBank/DDBJ whole genome shotgun (WGS) entry which is preliminary data.</text>
</comment>
<evidence type="ECO:0000256" key="1">
    <source>
        <dbReference type="SAM" id="MobiDB-lite"/>
    </source>
</evidence>
<organism evidence="2 3">
    <name type="scientific">Hibiscus syriacus</name>
    <name type="common">Rose of Sharon</name>
    <dbReference type="NCBI Taxonomy" id="106335"/>
    <lineage>
        <taxon>Eukaryota</taxon>
        <taxon>Viridiplantae</taxon>
        <taxon>Streptophyta</taxon>
        <taxon>Embryophyta</taxon>
        <taxon>Tracheophyta</taxon>
        <taxon>Spermatophyta</taxon>
        <taxon>Magnoliopsida</taxon>
        <taxon>eudicotyledons</taxon>
        <taxon>Gunneridae</taxon>
        <taxon>Pentapetalae</taxon>
        <taxon>rosids</taxon>
        <taxon>malvids</taxon>
        <taxon>Malvales</taxon>
        <taxon>Malvaceae</taxon>
        <taxon>Malvoideae</taxon>
        <taxon>Hibiscus</taxon>
    </lineage>
</organism>
<keyword evidence="3" id="KW-1185">Reference proteome</keyword>
<dbReference type="GO" id="GO:2000028">
    <property type="term" value="P:regulation of photoperiodism, flowering"/>
    <property type="evidence" value="ECO:0007669"/>
    <property type="project" value="InterPro"/>
</dbReference>
<proteinExistence type="predicted"/>
<feature type="compositionally biased region" description="Polar residues" evidence="1">
    <location>
        <begin position="469"/>
        <end position="480"/>
    </location>
</feature>
<protein>
    <submittedName>
        <fullName evidence="2">Uncharacterized protein</fullName>
    </submittedName>
</protein>
<accession>A0A6A3D0J0</accession>